<dbReference type="GO" id="GO:0005524">
    <property type="term" value="F:ATP binding"/>
    <property type="evidence" value="ECO:0007669"/>
    <property type="project" value="UniProtKB-UniRule"/>
</dbReference>
<keyword evidence="4 5" id="KW-0067">ATP-binding</keyword>
<dbReference type="CDD" id="cd14014">
    <property type="entry name" value="STKc_PknB_like"/>
    <property type="match status" value="1"/>
</dbReference>
<evidence type="ECO:0000256" key="1">
    <source>
        <dbReference type="ARBA" id="ARBA00022679"/>
    </source>
</evidence>
<protein>
    <submittedName>
        <fullName evidence="9">Tetratricopeptide repeat protein</fullName>
    </submittedName>
</protein>
<dbReference type="Gene3D" id="3.30.200.20">
    <property type="entry name" value="Phosphorylase Kinase, domain 1"/>
    <property type="match status" value="1"/>
</dbReference>
<keyword evidence="10" id="KW-1185">Reference proteome</keyword>
<keyword evidence="7" id="KW-0812">Transmembrane</keyword>
<feature type="compositionally biased region" description="Pro residues" evidence="6">
    <location>
        <begin position="221"/>
        <end position="233"/>
    </location>
</feature>
<dbReference type="SMART" id="SM00028">
    <property type="entry name" value="TPR"/>
    <property type="match status" value="4"/>
</dbReference>
<dbReference type="Proteomes" id="UP000542342">
    <property type="component" value="Unassembled WGS sequence"/>
</dbReference>
<feature type="compositionally biased region" description="Basic and acidic residues" evidence="6">
    <location>
        <begin position="505"/>
        <end position="525"/>
    </location>
</feature>
<evidence type="ECO:0000313" key="9">
    <source>
        <dbReference type="EMBL" id="MBA2226908.1"/>
    </source>
</evidence>
<dbReference type="SMART" id="SM00220">
    <property type="entry name" value="S_TKc"/>
    <property type="match status" value="1"/>
</dbReference>
<dbReference type="Pfam" id="PF00069">
    <property type="entry name" value="Pkinase"/>
    <property type="match status" value="2"/>
</dbReference>
<feature type="binding site" evidence="5">
    <location>
        <position position="75"/>
    </location>
    <ligand>
        <name>ATP</name>
        <dbReference type="ChEBI" id="CHEBI:30616"/>
    </ligand>
</feature>
<dbReference type="InterPro" id="IPR017441">
    <property type="entry name" value="Protein_kinase_ATP_BS"/>
</dbReference>
<evidence type="ECO:0000256" key="4">
    <source>
        <dbReference type="ARBA" id="ARBA00022840"/>
    </source>
</evidence>
<dbReference type="PANTHER" id="PTHR43289">
    <property type="entry name" value="MITOGEN-ACTIVATED PROTEIN KINASE KINASE KINASE 20-RELATED"/>
    <property type="match status" value="1"/>
</dbReference>
<feature type="compositionally biased region" description="Low complexity" evidence="6">
    <location>
        <begin position="476"/>
        <end position="489"/>
    </location>
</feature>
<keyword evidence="3" id="KW-0418">Kinase</keyword>
<dbReference type="SUPFAM" id="SSF48452">
    <property type="entry name" value="TPR-like"/>
    <property type="match status" value="4"/>
</dbReference>
<feature type="region of interest" description="Disordered" evidence="6">
    <location>
        <begin position="468"/>
        <end position="526"/>
    </location>
</feature>
<dbReference type="PROSITE" id="PS00107">
    <property type="entry name" value="PROTEIN_KINASE_ATP"/>
    <property type="match status" value="1"/>
</dbReference>
<dbReference type="Gene3D" id="1.10.510.10">
    <property type="entry name" value="Transferase(Phosphotransferase) domain 1"/>
    <property type="match status" value="1"/>
</dbReference>
<sequence length="1036" mass="114747">MPGCDNSASAQPDSWTAAAATVSCLPGALPRPSEPVPPSMPVIPGYRVIDLIGCGGMGQIFRAWDEVFQREVAIKVLLPNGDRQRFVTEARITAQLSHPSIPPVYALGQLADGPPYLVMKLIRGETLAQILARRSHPLEELGRWLDVFEQVARAIGFAHAHGIVHRDLKPGNIMVGPFGEVQVMDWGVAKVLRDFPASAPADGALPASAPPAPASSSSPVAPTPPSKGSPPANPRGSSSPASPSPLPDGPSPGSAGKPASDSGEGDSRPERPEWDSILQAPVSAEGNSRTLAGQVVGTPAYMAPEQARGEQIDARADVFALGGILAAILTGQEVFRGQSLMTMIVRAATGDTDEIVTRLRQCGADEELVQLACDCLAIDPQQRPPDGLAVAQRLSSYRYTVEQRLRAAEAERAANRVRDAERRRRRRLLGYAASALGIVLLLGITGITLALIEARRAVEAERLAKQRAEDNHLRAEQTAAEARAAQQLAESRRLEAEQAQQLAESRQREAERAQQRAERHAREAQQRQAETQALLDFLERHILAAGRPAGIEGGRGYNLTLRQTLDFALPYLSTTFPDHPFVEARLRDTLGKTYLYLGELPKAEQLLRTAHALYCCTRGPTDPLTLQSLNTLAVALSDMGRNREARAILEPLYLHHRQHLGPDHPTTLQVALNLAVQYVHLEQLLPALELQIDTRRRQLRTLGANHPQTLRNYNNLIATWQKLGQHELALHALEELAARYEQTLGPHHIDTLTAQADRASTLFTLHRTGDAFALSQRVLDTALQHFGPDHPDTFAIRLKVAHAHFLHRQLPQAQAQVEELLPAMNRRLGREHPLTLETRRLLAQIYDQLHRHQEAAALYEENLQITRRHLGSEHPRTLTLIGELVLLYDQLGQSPQAWLLYEEGIVLRSRRLANHPQDLGNRLSLGGMHCNRAHLRRRGGCPADSLDDYHRAIALLTPLLHGTPYRQRAQLFLRNCYWGRAMAWEMLQRYERADADWHTAIQLCEPQERAILQKEQAQWFARRFLRLVPPILGSLR</sequence>
<keyword evidence="2 5" id="KW-0547">Nucleotide-binding</keyword>
<evidence type="ECO:0000259" key="8">
    <source>
        <dbReference type="PROSITE" id="PS50011"/>
    </source>
</evidence>
<evidence type="ECO:0000256" key="2">
    <source>
        <dbReference type="ARBA" id="ARBA00022741"/>
    </source>
</evidence>
<dbReference type="GO" id="GO:0004674">
    <property type="term" value="F:protein serine/threonine kinase activity"/>
    <property type="evidence" value="ECO:0007669"/>
    <property type="project" value="TreeGrafter"/>
</dbReference>
<name>A0A7V9AC97_9BACT</name>
<evidence type="ECO:0000256" key="7">
    <source>
        <dbReference type="SAM" id="Phobius"/>
    </source>
</evidence>
<organism evidence="9 10">
    <name type="scientific">Thermogemmata fonticola</name>
    <dbReference type="NCBI Taxonomy" id="2755323"/>
    <lineage>
        <taxon>Bacteria</taxon>
        <taxon>Pseudomonadati</taxon>
        <taxon>Planctomycetota</taxon>
        <taxon>Planctomycetia</taxon>
        <taxon>Gemmatales</taxon>
        <taxon>Gemmataceae</taxon>
        <taxon>Thermogemmata</taxon>
    </lineage>
</organism>
<dbReference type="Pfam" id="PF13424">
    <property type="entry name" value="TPR_12"/>
    <property type="match status" value="3"/>
</dbReference>
<keyword evidence="7" id="KW-1133">Transmembrane helix</keyword>
<dbReference type="RefSeq" id="WP_194538432.1">
    <property type="nucleotide sequence ID" value="NZ_JACEFB010000009.1"/>
</dbReference>
<dbReference type="EMBL" id="JACEFB010000009">
    <property type="protein sequence ID" value="MBA2226908.1"/>
    <property type="molecule type" value="Genomic_DNA"/>
</dbReference>
<evidence type="ECO:0000313" key="10">
    <source>
        <dbReference type="Proteomes" id="UP000542342"/>
    </source>
</evidence>
<feature type="region of interest" description="Disordered" evidence="6">
    <location>
        <begin position="202"/>
        <end position="272"/>
    </location>
</feature>
<dbReference type="PANTHER" id="PTHR43289:SF34">
    <property type="entry name" value="SERINE_THREONINE-PROTEIN KINASE YBDM-RELATED"/>
    <property type="match status" value="1"/>
</dbReference>
<evidence type="ECO:0000256" key="3">
    <source>
        <dbReference type="ARBA" id="ARBA00022777"/>
    </source>
</evidence>
<evidence type="ECO:0000256" key="6">
    <source>
        <dbReference type="SAM" id="MobiDB-lite"/>
    </source>
</evidence>
<dbReference type="PROSITE" id="PS00108">
    <property type="entry name" value="PROTEIN_KINASE_ST"/>
    <property type="match status" value="1"/>
</dbReference>
<dbReference type="AlphaFoldDB" id="A0A7V9AC97"/>
<feature type="domain" description="Protein kinase" evidence="8">
    <location>
        <begin position="46"/>
        <end position="400"/>
    </location>
</feature>
<dbReference type="InterPro" id="IPR011009">
    <property type="entry name" value="Kinase-like_dom_sf"/>
</dbReference>
<accession>A0A7V9AC97</accession>
<proteinExistence type="predicted"/>
<gene>
    <name evidence="9" type="ORF">H0921_12115</name>
</gene>
<keyword evidence="7" id="KW-0472">Membrane</keyword>
<comment type="caution">
    <text evidence="9">The sequence shown here is derived from an EMBL/GenBank/DDBJ whole genome shotgun (WGS) entry which is preliminary data.</text>
</comment>
<dbReference type="InterPro" id="IPR011990">
    <property type="entry name" value="TPR-like_helical_dom_sf"/>
</dbReference>
<dbReference type="InterPro" id="IPR008271">
    <property type="entry name" value="Ser/Thr_kinase_AS"/>
</dbReference>
<dbReference type="Gene3D" id="1.25.40.10">
    <property type="entry name" value="Tetratricopeptide repeat domain"/>
    <property type="match status" value="2"/>
</dbReference>
<dbReference type="PROSITE" id="PS50011">
    <property type="entry name" value="PROTEIN_KINASE_DOM"/>
    <property type="match status" value="1"/>
</dbReference>
<evidence type="ECO:0000256" key="5">
    <source>
        <dbReference type="PROSITE-ProRule" id="PRU10141"/>
    </source>
</evidence>
<dbReference type="InterPro" id="IPR019734">
    <property type="entry name" value="TPR_rpt"/>
</dbReference>
<dbReference type="SUPFAM" id="SSF56112">
    <property type="entry name" value="Protein kinase-like (PK-like)"/>
    <property type="match status" value="1"/>
</dbReference>
<reference evidence="9 10" key="1">
    <citation type="submission" date="2020-07" db="EMBL/GenBank/DDBJ databases">
        <title>Thermogemmata thermophila gen. nov., sp. nov., a novel moderate thermophilic planctomycete from a Kamchatka hot spring.</title>
        <authorList>
            <person name="Elcheninov A.G."/>
            <person name="Podosokorskaya O.A."/>
            <person name="Kovaleva O.L."/>
            <person name="Novikov A."/>
            <person name="Bonch-Osmolovskaya E.A."/>
            <person name="Toshchakov S.V."/>
            <person name="Kublanov I.V."/>
        </authorList>
    </citation>
    <scope>NUCLEOTIDE SEQUENCE [LARGE SCALE GENOMIC DNA]</scope>
    <source>
        <strain evidence="9 10">2918</strain>
    </source>
</reference>
<dbReference type="InterPro" id="IPR000719">
    <property type="entry name" value="Prot_kinase_dom"/>
</dbReference>
<keyword evidence="1" id="KW-0808">Transferase</keyword>
<feature type="transmembrane region" description="Helical" evidence="7">
    <location>
        <begin position="428"/>
        <end position="452"/>
    </location>
</feature>